<name>C8PQ32_9SPIR</name>
<sequence length="646" mass="70210">MNSASNSGAASTGIPFAVDRGTFLRNCSSFTARFPEQAARLGLDKPESALQRLQALPPEYRLLPAKARGWEHTATLTVRGGFLHSKYNPQEEARRILGSEFFQTAEVRNRCIFAGLGLGYLASQYIEHFPAAEAVIIEADCNVFLCFLAARRLDSFFRHRKLSLLIGTQPEEAASFLASTGWNSSILFKAAVSIEAYKQWYEAFFALLERNKMKNSINAKTLERFGTLWLKNTVKNLSTLCTAAKIGCFKNAFPDAAAAVLAGGPSLTAHLELIKKSGMDFLIIAVDTALRACLRAGITPDFVLSFDPQYWNYLHTAGLDTGKSLLISEAAVFPAVLRQQSRAVFLSNSSSPFARYLEGKGQNEAGDADCTLAAGGSVATTAWDFARYIGANPVIMAGLDLAYPNKQTHFAGSTFEEAAHTRSTRLAPAEQANFNSLYSAFPSLHKDYAGGTVLTDRRMLLYAWWFESALAKYPEVKTFNLMPHGVFIPGMPACSAEDFAGLTAGGLPRTAIEERLQTIVHNAYSQAFLDGCGARERQLAASVNAMTEGAAALAAQAEKAEALCRRLAECSSGSAEHIAEQAALITQLNKIDEEIKNGFAKDLVAVLFFNDENGADGSLPPIAAAEKVYGRIRQMALQVCTIFKNR</sequence>
<dbReference type="RefSeq" id="WP_006188687.1">
    <property type="nucleotide sequence ID" value="NZ_ACYH01000032.1"/>
</dbReference>
<reference evidence="2 3" key="1">
    <citation type="submission" date="2009-07" db="EMBL/GenBank/DDBJ databases">
        <authorList>
            <person name="Madupu R."/>
            <person name="Sebastian Y."/>
            <person name="Durkin A.S."/>
            <person name="Torralba M."/>
            <person name="Methe B."/>
            <person name="Sutton G.G."/>
            <person name="Strausberg R.L."/>
            <person name="Nelson K.E."/>
        </authorList>
    </citation>
    <scope>NUCLEOTIDE SEQUENCE [LARGE SCALE GENOMIC DNA]</scope>
    <source>
        <strain evidence="2 3">ATCC 35580</strain>
    </source>
</reference>
<dbReference type="AlphaFoldDB" id="C8PQ32"/>
<gene>
    <name evidence="2" type="ORF">TREVI0001_0337</name>
</gene>
<evidence type="ECO:0000313" key="2">
    <source>
        <dbReference type="EMBL" id="EEV20514.1"/>
    </source>
</evidence>
<evidence type="ECO:0000259" key="1">
    <source>
        <dbReference type="Pfam" id="PF01973"/>
    </source>
</evidence>
<feature type="domain" description="6-hydroxymethylpterin diphosphokinase MptE-like" evidence="1">
    <location>
        <begin position="231"/>
        <end position="405"/>
    </location>
</feature>
<dbReference type="Proteomes" id="UP000004509">
    <property type="component" value="Unassembled WGS sequence"/>
</dbReference>
<dbReference type="Pfam" id="PF01973">
    <property type="entry name" value="MptE-like"/>
    <property type="match status" value="1"/>
</dbReference>
<dbReference type="PANTHER" id="PTHR41786:SF1">
    <property type="entry name" value="6-HYDROXYMETHYLPTERIN DIPHOSPHOKINASE MPTE-LIKE DOMAIN-CONTAINING PROTEIN"/>
    <property type="match status" value="1"/>
</dbReference>
<protein>
    <recommendedName>
        <fullName evidence="1">6-hydroxymethylpterin diphosphokinase MptE-like domain-containing protein</fullName>
    </recommendedName>
</protein>
<dbReference type="PANTHER" id="PTHR41786">
    <property type="entry name" value="MOTILITY ACCESSORY FACTOR MAF"/>
    <property type="match status" value="1"/>
</dbReference>
<dbReference type="EMBL" id="ACYH01000032">
    <property type="protein sequence ID" value="EEV20514.1"/>
    <property type="molecule type" value="Genomic_DNA"/>
</dbReference>
<dbReference type="STRING" id="596324.TREVI0001_0337"/>
<comment type="caution">
    <text evidence="2">The sequence shown here is derived from an EMBL/GenBank/DDBJ whole genome shotgun (WGS) entry which is preliminary data.</text>
</comment>
<dbReference type="eggNOG" id="COG2604">
    <property type="taxonomic scope" value="Bacteria"/>
</dbReference>
<proteinExistence type="predicted"/>
<accession>C8PQ32</accession>
<dbReference type="InterPro" id="IPR002826">
    <property type="entry name" value="MptE-like"/>
</dbReference>
<dbReference type="OrthoDB" id="5458680at2"/>
<organism evidence="2 3">
    <name type="scientific">Treponema vincentii ATCC 35580</name>
    <dbReference type="NCBI Taxonomy" id="596324"/>
    <lineage>
        <taxon>Bacteria</taxon>
        <taxon>Pseudomonadati</taxon>
        <taxon>Spirochaetota</taxon>
        <taxon>Spirochaetia</taxon>
        <taxon>Spirochaetales</taxon>
        <taxon>Treponemataceae</taxon>
        <taxon>Treponema</taxon>
    </lineage>
</organism>
<evidence type="ECO:0000313" key="3">
    <source>
        <dbReference type="Proteomes" id="UP000004509"/>
    </source>
</evidence>